<keyword evidence="2" id="KW-0547">Nucleotide-binding</keyword>
<dbReference type="EMBL" id="JAPQES010000007">
    <property type="protein sequence ID" value="MCY6372490.1"/>
    <property type="molecule type" value="Genomic_DNA"/>
</dbReference>
<organism evidence="2 3">
    <name type="scientific">Clostridium ganghwense</name>
    <dbReference type="NCBI Taxonomy" id="312089"/>
    <lineage>
        <taxon>Bacteria</taxon>
        <taxon>Bacillati</taxon>
        <taxon>Bacillota</taxon>
        <taxon>Clostridia</taxon>
        <taxon>Eubacteriales</taxon>
        <taxon>Clostridiaceae</taxon>
        <taxon>Clostridium</taxon>
    </lineage>
</organism>
<sequence length="135" mass="14863">MLTCINLSKPRILVQDRINEAIFNYKMMNTKQQQHIKTIVKVTETTLTITLVLNGTAYASVGDKVIAALNPLLDLVQSLGYPLAVLSMSGGAIIMMFNKRMGVRIIKETGIAYLVLQFVPGLMKILAEVGRALRA</sequence>
<evidence type="ECO:0000256" key="1">
    <source>
        <dbReference type="SAM" id="Phobius"/>
    </source>
</evidence>
<keyword evidence="1" id="KW-0812">Transmembrane</keyword>
<protein>
    <submittedName>
        <fullName evidence="2">Bacitracin ABC transporter ATP-binding protein</fullName>
    </submittedName>
</protein>
<name>A0ABT4CTU1_9CLOT</name>
<accession>A0ABT4CTU1</accession>
<feature type="transmembrane region" description="Helical" evidence="1">
    <location>
        <begin position="79"/>
        <end position="98"/>
    </location>
</feature>
<comment type="caution">
    <text evidence="2">The sequence shown here is derived from an EMBL/GenBank/DDBJ whole genome shotgun (WGS) entry which is preliminary data.</text>
</comment>
<keyword evidence="1" id="KW-1133">Transmembrane helix</keyword>
<gene>
    <name evidence="2" type="ORF">OXH55_17820</name>
</gene>
<keyword evidence="2" id="KW-0067">ATP-binding</keyword>
<evidence type="ECO:0000313" key="2">
    <source>
        <dbReference type="EMBL" id="MCY6372490.1"/>
    </source>
</evidence>
<keyword evidence="1" id="KW-0472">Membrane</keyword>
<reference evidence="2" key="1">
    <citation type="submission" date="2022-12" db="EMBL/GenBank/DDBJ databases">
        <authorList>
            <person name="Wang J."/>
        </authorList>
    </citation>
    <scope>NUCLEOTIDE SEQUENCE</scope>
    <source>
        <strain evidence="2">HY-42-06</strain>
    </source>
</reference>
<dbReference type="GO" id="GO:0005524">
    <property type="term" value="F:ATP binding"/>
    <property type="evidence" value="ECO:0007669"/>
    <property type="project" value="UniProtKB-KW"/>
</dbReference>
<keyword evidence="3" id="KW-1185">Reference proteome</keyword>
<proteinExistence type="predicted"/>
<dbReference type="Proteomes" id="UP001079657">
    <property type="component" value="Unassembled WGS sequence"/>
</dbReference>
<dbReference type="RefSeq" id="WP_268051485.1">
    <property type="nucleotide sequence ID" value="NZ_JAPQES010000007.1"/>
</dbReference>
<evidence type="ECO:0000313" key="3">
    <source>
        <dbReference type="Proteomes" id="UP001079657"/>
    </source>
</evidence>